<protein>
    <recommendedName>
        <fullName evidence="23">Ig-like domain-containing protein</fullName>
    </recommendedName>
</protein>
<evidence type="ECO:0000256" key="6">
    <source>
        <dbReference type="ARBA" id="ARBA00022559"/>
    </source>
</evidence>
<evidence type="ECO:0000256" key="8">
    <source>
        <dbReference type="ARBA" id="ARBA00022617"/>
    </source>
</evidence>
<comment type="similarity">
    <text evidence="3">Belongs to the immunoglobulin superfamily. DCC family.</text>
</comment>
<evidence type="ECO:0000256" key="12">
    <source>
        <dbReference type="ARBA" id="ARBA00023002"/>
    </source>
</evidence>
<dbReference type="PROSITE" id="PS50292">
    <property type="entry name" value="PEROXIDASE_3"/>
    <property type="match status" value="1"/>
</dbReference>
<evidence type="ECO:0000256" key="16">
    <source>
        <dbReference type="ARBA" id="ARBA00047544"/>
    </source>
</evidence>
<evidence type="ECO:0000313" key="25">
    <source>
        <dbReference type="Proteomes" id="UP001152747"/>
    </source>
</evidence>
<keyword evidence="12" id="KW-0560">Oxidoreductase</keyword>
<comment type="catalytic activity">
    <reaction evidence="19">
        <text>L-tyrosyl-[protein] + bromide + H2O2 + H(+) = 3-bromo-L-tyrosyl-[protein] + 2 H2O</text>
        <dbReference type="Rhea" id="RHEA:69360"/>
        <dbReference type="Rhea" id="RHEA-COMP:10136"/>
        <dbReference type="Rhea" id="RHEA-COMP:17686"/>
        <dbReference type="ChEBI" id="CHEBI:15377"/>
        <dbReference type="ChEBI" id="CHEBI:15378"/>
        <dbReference type="ChEBI" id="CHEBI:15858"/>
        <dbReference type="ChEBI" id="CHEBI:16240"/>
        <dbReference type="ChEBI" id="CHEBI:46858"/>
        <dbReference type="ChEBI" id="CHEBI:183512"/>
    </reaction>
    <physiologicalReaction direction="left-to-right" evidence="19">
        <dbReference type="Rhea" id="RHEA:69361"/>
    </physiologicalReaction>
</comment>
<dbReference type="GO" id="GO:0046872">
    <property type="term" value="F:metal ion binding"/>
    <property type="evidence" value="ECO:0007669"/>
    <property type="project" value="UniProtKB-KW"/>
</dbReference>
<dbReference type="GO" id="GO:0006979">
    <property type="term" value="P:response to oxidative stress"/>
    <property type="evidence" value="ECO:0007669"/>
    <property type="project" value="InterPro"/>
</dbReference>
<dbReference type="PANTHER" id="PTHR11475">
    <property type="entry name" value="OXIDASE/PEROXIDASE"/>
    <property type="match status" value="1"/>
</dbReference>
<keyword evidence="10" id="KW-0732">Signal</keyword>
<evidence type="ECO:0000256" key="11">
    <source>
        <dbReference type="ARBA" id="ARBA00022737"/>
    </source>
</evidence>
<dbReference type="InterPro" id="IPR003599">
    <property type="entry name" value="Ig_sub"/>
</dbReference>
<keyword evidence="9 22" id="KW-0479">Metal-binding</keyword>
<dbReference type="Gene3D" id="2.60.40.10">
    <property type="entry name" value="Immunoglobulins"/>
    <property type="match status" value="2"/>
</dbReference>
<dbReference type="InterPro" id="IPR003598">
    <property type="entry name" value="Ig_sub2"/>
</dbReference>
<dbReference type="SMART" id="SM00409">
    <property type="entry name" value="IG"/>
    <property type="match status" value="2"/>
</dbReference>
<name>A0A9P1IU30_9PELO</name>
<comment type="catalytic activity">
    <reaction evidence="18">
        <text>L-lysyl-[collagen] + L-methionyl-[collagen] + hypobromite = [collagen]-L-lysyl-N-S-L-methionyl-[collagen] + bromide + H2O + H(+)</text>
        <dbReference type="Rhea" id="RHEA:66024"/>
        <dbReference type="Rhea" id="RHEA-COMP:12751"/>
        <dbReference type="Rhea" id="RHEA-COMP:16949"/>
        <dbReference type="Rhea" id="RHEA-COMP:16951"/>
        <dbReference type="ChEBI" id="CHEBI:15377"/>
        <dbReference type="ChEBI" id="CHEBI:15378"/>
        <dbReference type="ChEBI" id="CHEBI:15858"/>
        <dbReference type="ChEBI" id="CHEBI:16044"/>
        <dbReference type="ChEBI" id="CHEBI:29250"/>
        <dbReference type="ChEBI" id="CHEBI:29969"/>
        <dbReference type="ChEBI" id="CHEBI:166867"/>
    </reaction>
    <physiologicalReaction direction="left-to-right" evidence="18">
        <dbReference type="Rhea" id="RHEA:66025"/>
    </physiologicalReaction>
</comment>
<dbReference type="Gene3D" id="1.10.640.10">
    <property type="entry name" value="Haem peroxidase domain superfamily, animal type"/>
    <property type="match status" value="1"/>
</dbReference>
<keyword evidence="15" id="KW-0325">Glycoprotein</keyword>
<dbReference type="Pfam" id="PF07679">
    <property type="entry name" value="I-set"/>
    <property type="match status" value="2"/>
</dbReference>
<dbReference type="Gene3D" id="3.80.10.10">
    <property type="entry name" value="Ribonuclease Inhibitor"/>
    <property type="match status" value="1"/>
</dbReference>
<evidence type="ECO:0000256" key="7">
    <source>
        <dbReference type="ARBA" id="ARBA00022614"/>
    </source>
</evidence>
<evidence type="ECO:0000313" key="24">
    <source>
        <dbReference type="EMBL" id="CAI5450314.1"/>
    </source>
</evidence>
<evidence type="ECO:0000256" key="4">
    <source>
        <dbReference type="ARBA" id="ARBA00022525"/>
    </source>
</evidence>
<accession>A0A9P1IU30</accession>
<evidence type="ECO:0000256" key="21">
    <source>
        <dbReference type="ARBA" id="ARBA00061342"/>
    </source>
</evidence>
<evidence type="ECO:0000256" key="9">
    <source>
        <dbReference type="ARBA" id="ARBA00022723"/>
    </source>
</evidence>
<dbReference type="OrthoDB" id="823504at2759"/>
<evidence type="ECO:0000256" key="19">
    <source>
        <dbReference type="ARBA" id="ARBA00048887"/>
    </source>
</evidence>
<dbReference type="InterPro" id="IPR010255">
    <property type="entry name" value="Haem_peroxidase_sf"/>
</dbReference>
<evidence type="ECO:0000256" key="5">
    <source>
        <dbReference type="ARBA" id="ARBA00022530"/>
    </source>
</evidence>
<organism evidence="24 25">
    <name type="scientific">Caenorhabditis angaria</name>
    <dbReference type="NCBI Taxonomy" id="860376"/>
    <lineage>
        <taxon>Eukaryota</taxon>
        <taxon>Metazoa</taxon>
        <taxon>Ecdysozoa</taxon>
        <taxon>Nematoda</taxon>
        <taxon>Chromadorea</taxon>
        <taxon>Rhabditida</taxon>
        <taxon>Rhabditina</taxon>
        <taxon>Rhabditomorpha</taxon>
        <taxon>Rhabditoidea</taxon>
        <taxon>Rhabditidae</taxon>
        <taxon>Peloderinae</taxon>
        <taxon>Caenorhabditis</taxon>
    </lineage>
</organism>
<comment type="similarity">
    <text evidence="21">Belongs to the peroxidase family. XPO subfamily.</text>
</comment>
<keyword evidence="4" id="KW-0964">Secreted</keyword>
<dbReference type="InterPro" id="IPR036179">
    <property type="entry name" value="Ig-like_dom_sf"/>
</dbReference>
<dbReference type="FunFam" id="2.60.40.10:FF:001895">
    <property type="entry name" value="PeroXidasiN (Drosophila peroxidase) homolog"/>
    <property type="match status" value="1"/>
</dbReference>
<comment type="cofactor">
    <cofactor evidence="1">
        <name>heme b</name>
        <dbReference type="ChEBI" id="CHEBI:60344"/>
    </cofactor>
</comment>
<dbReference type="InterPro" id="IPR032675">
    <property type="entry name" value="LRR_dom_sf"/>
</dbReference>
<dbReference type="GO" id="GO:0010975">
    <property type="term" value="P:regulation of neuron projection development"/>
    <property type="evidence" value="ECO:0007669"/>
    <property type="project" value="UniProtKB-ARBA"/>
</dbReference>
<evidence type="ECO:0000256" key="3">
    <source>
        <dbReference type="ARBA" id="ARBA00009588"/>
    </source>
</evidence>
<feature type="domain" description="Ig-like" evidence="23">
    <location>
        <begin position="254"/>
        <end position="341"/>
    </location>
</feature>
<feature type="binding site" description="axial binding residue" evidence="22">
    <location>
        <position position="825"/>
    </location>
    <ligand>
        <name>heme b</name>
        <dbReference type="ChEBI" id="CHEBI:60344"/>
    </ligand>
    <ligandPart>
        <name>Fe</name>
        <dbReference type="ChEBI" id="CHEBI:18248"/>
    </ligandPart>
</feature>
<keyword evidence="5" id="KW-0272">Extracellular matrix</keyword>
<dbReference type="Pfam" id="PF03098">
    <property type="entry name" value="An_peroxidase"/>
    <property type="match status" value="1"/>
</dbReference>
<keyword evidence="11" id="KW-0677">Repeat</keyword>
<dbReference type="EMBL" id="CANHGI010000005">
    <property type="protein sequence ID" value="CAI5450314.1"/>
    <property type="molecule type" value="Genomic_DNA"/>
</dbReference>
<comment type="caution">
    <text evidence="24">The sequence shown here is derived from an EMBL/GenBank/DDBJ whole genome shotgun (WGS) entry which is preliminary data.</text>
</comment>
<keyword evidence="14" id="KW-1015">Disulfide bond</keyword>
<dbReference type="SUPFAM" id="SSF48113">
    <property type="entry name" value="Heme-dependent peroxidases"/>
    <property type="match status" value="1"/>
</dbReference>
<dbReference type="SMART" id="SM00408">
    <property type="entry name" value="IGc2"/>
    <property type="match status" value="2"/>
</dbReference>
<gene>
    <name evidence="24" type="ORF">CAMP_LOCUS12951</name>
</gene>
<dbReference type="InterPro" id="IPR013783">
    <property type="entry name" value="Ig-like_fold"/>
</dbReference>
<comment type="catalytic activity">
    <reaction evidence="16">
        <text>bromide + H2O2 = hypobromite + H2O</text>
        <dbReference type="Rhea" id="RHEA:66016"/>
        <dbReference type="ChEBI" id="CHEBI:15377"/>
        <dbReference type="ChEBI" id="CHEBI:15858"/>
        <dbReference type="ChEBI" id="CHEBI:16240"/>
        <dbReference type="ChEBI" id="CHEBI:29250"/>
    </reaction>
    <physiologicalReaction direction="left-to-right" evidence="16">
        <dbReference type="Rhea" id="RHEA:66017"/>
    </physiologicalReaction>
</comment>
<evidence type="ECO:0000256" key="15">
    <source>
        <dbReference type="ARBA" id="ARBA00023180"/>
    </source>
</evidence>
<reference evidence="24" key="1">
    <citation type="submission" date="2022-11" db="EMBL/GenBank/DDBJ databases">
        <authorList>
            <person name="Kikuchi T."/>
        </authorList>
    </citation>
    <scope>NUCLEOTIDE SEQUENCE</scope>
    <source>
        <strain evidence="24">PS1010</strain>
    </source>
</reference>
<keyword evidence="13 22" id="KW-0408">Iron</keyword>
<dbReference type="GO" id="GO:0005604">
    <property type="term" value="C:basement membrane"/>
    <property type="evidence" value="ECO:0007669"/>
    <property type="project" value="UniProtKB-ARBA"/>
</dbReference>
<comment type="subcellular location">
    <subcellularLocation>
        <location evidence="2">Secreted</location>
        <location evidence="2">Extracellular space</location>
        <location evidence="2">Extracellular matrix</location>
    </subcellularLocation>
</comment>
<evidence type="ECO:0000256" key="22">
    <source>
        <dbReference type="PIRSR" id="PIRSR619791-2"/>
    </source>
</evidence>
<evidence type="ECO:0000256" key="17">
    <source>
        <dbReference type="ARBA" id="ARBA00047610"/>
    </source>
</evidence>
<keyword evidence="6" id="KW-0575">Peroxidase</keyword>
<comment type="catalytic activity">
    <reaction evidence="20">
        <text>hypobromite + L-tyrosyl-[protein] + H(+) = 3-bromo-L-tyrosyl-[protein] + H2O</text>
        <dbReference type="Rhea" id="RHEA:69356"/>
        <dbReference type="Rhea" id="RHEA-COMP:10136"/>
        <dbReference type="Rhea" id="RHEA-COMP:17686"/>
        <dbReference type="ChEBI" id="CHEBI:15377"/>
        <dbReference type="ChEBI" id="CHEBI:15378"/>
        <dbReference type="ChEBI" id="CHEBI:29250"/>
        <dbReference type="ChEBI" id="CHEBI:46858"/>
        <dbReference type="ChEBI" id="CHEBI:183512"/>
    </reaction>
    <physiologicalReaction direction="left-to-right" evidence="20">
        <dbReference type="Rhea" id="RHEA:69357"/>
    </physiologicalReaction>
</comment>
<dbReference type="GO" id="GO:0004601">
    <property type="term" value="F:peroxidase activity"/>
    <property type="evidence" value="ECO:0007669"/>
    <property type="project" value="UniProtKB-KW"/>
</dbReference>
<dbReference type="InterPro" id="IPR007110">
    <property type="entry name" value="Ig-like_dom"/>
</dbReference>
<dbReference type="CDD" id="cd09826">
    <property type="entry name" value="peroxidasin_like"/>
    <property type="match status" value="1"/>
</dbReference>
<evidence type="ECO:0000256" key="14">
    <source>
        <dbReference type="ARBA" id="ARBA00023157"/>
    </source>
</evidence>
<sequence length="1138" mass="129698">MLPNLLQLDISHNRLQSFTGNLPKLQHLHVQHNPWNCDCRISHLTTLFRHISYEELGYCRHPRRMALLESTVDVEKCEVPRVEEENNEIRLICDVENDGKRKNVVWLYKNIELAESALDVFRINSTILMVPRGTDVALINCAADYSIPTVGHRKRRQILAPQFTYKPRDNSYNEGSEVKVNCEVMGHPKPVITWSHNGKPFTSTRKRQLSLSNNILRIYPFLEEDSGTYTCAAQNQHGSVSHDFRLELISSVPPNIFEGPQSVSAKVGGEVVFYCKARGIPLPDYTWSFDGSTIGHIKGRFRVSDDGTELRISNIEKKDEGVFSCMAGNPVGAMSADARLTVEGAAQAPQGAVPELTEETLRRISQQARYNVEQALEKTRKQAKIQEVTKSQDLKRLFRFSVPSQAVELSKAREIYEESVRLVREHVEHGLKLDINELHGEAQSRNLSYESVLHVTHVQSLMGLSGCHRGQFKNPCSDVCFHNKYRSFDGQCNNWKKPMFGVSQMPLRRLLKPAYENGFNTPVGWQKGKLYNGYPMPNVREISRQLVATEKITPHFKLSSWIMQWGQFLDHDLTHTVQALSRHSYATGAFCNRTCDNLDPCFNIPLTKSDPRLKDGNVKYPCIEFERSAAVCGSGETSLLFNRVTYREQMNALTSYIDASNVYGSTEVQAQELRDTFNNNGQLRFDLTSASGKEYLPFEKDSNMDCRRNFSEENPIRCFLAGDLRANEQLALTATHTIFIREHNRIAAALRRMNPAWDGEVIYHETRKIVGAVMQHITYTQWLPHVFGGIAQLRKYVGGEYLGYRDDVDASISNAFATSAFRFGHTLINPTLLRLDKEFEVIKEGNIALHKAFFTPELVLTQGGVDPLIRGLFASPLKHPMPSQLLNMELIEKLFMKGHEVALDLAVMNIQRSRDHGLPSYTEYRKFCNLSIPSSFSDMKPYIKDDSVLQKLQGLYGVPENIDLWVGGIVEEKLQNALFGETFACIIGEQFKKLRDGDRFWYEKEGVFTANQLREIKKVTLARIICDNGDEIDRVQRDVFVYPGGKDKKLYEKCEMLEEMDLGKWNKCCDDVCPTMLDRILRSRHRGSRLHGCNSNGLWRPEGAKWLPENEYCTECVCQGGRVWCATKEDCSDTRSPF</sequence>
<dbReference type="InterPro" id="IPR001611">
    <property type="entry name" value="Leu-rich_rpt"/>
</dbReference>
<dbReference type="PANTHER" id="PTHR11475:SF58">
    <property type="entry name" value="PEROXIDASIN"/>
    <property type="match status" value="1"/>
</dbReference>
<evidence type="ECO:0000259" key="23">
    <source>
        <dbReference type="PROSITE" id="PS50835"/>
    </source>
</evidence>
<evidence type="ECO:0000256" key="2">
    <source>
        <dbReference type="ARBA" id="ARBA00004498"/>
    </source>
</evidence>
<keyword evidence="25" id="KW-1185">Reference proteome</keyword>
<dbReference type="PROSITE" id="PS50835">
    <property type="entry name" value="IG_LIKE"/>
    <property type="match status" value="2"/>
</dbReference>
<dbReference type="PROSITE" id="PS51450">
    <property type="entry name" value="LRR"/>
    <property type="match status" value="1"/>
</dbReference>
<dbReference type="InterPro" id="IPR019791">
    <property type="entry name" value="Haem_peroxidase_animal"/>
</dbReference>
<evidence type="ECO:0000256" key="20">
    <source>
        <dbReference type="ARBA" id="ARBA00049501"/>
    </source>
</evidence>
<dbReference type="Proteomes" id="UP001152747">
    <property type="component" value="Unassembled WGS sequence"/>
</dbReference>
<dbReference type="GO" id="GO:0020037">
    <property type="term" value="F:heme binding"/>
    <property type="evidence" value="ECO:0007669"/>
    <property type="project" value="InterPro"/>
</dbReference>
<dbReference type="FunFam" id="2.60.40.10:FF:000299">
    <property type="entry name" value="protogenin isoform X2"/>
    <property type="match status" value="1"/>
</dbReference>
<dbReference type="SUPFAM" id="SSF52058">
    <property type="entry name" value="L domain-like"/>
    <property type="match status" value="1"/>
</dbReference>
<feature type="domain" description="Ig-like" evidence="23">
    <location>
        <begin position="161"/>
        <end position="247"/>
    </location>
</feature>
<evidence type="ECO:0000256" key="18">
    <source>
        <dbReference type="ARBA" id="ARBA00048396"/>
    </source>
</evidence>
<dbReference type="InterPro" id="IPR013098">
    <property type="entry name" value="Ig_I-set"/>
</dbReference>
<dbReference type="SUPFAM" id="SSF48726">
    <property type="entry name" value="Immunoglobulin"/>
    <property type="match status" value="2"/>
</dbReference>
<dbReference type="InterPro" id="IPR034824">
    <property type="entry name" value="Peroxidasin_peroxidase"/>
</dbReference>
<evidence type="ECO:0000256" key="10">
    <source>
        <dbReference type="ARBA" id="ARBA00022729"/>
    </source>
</evidence>
<comment type="catalytic activity">
    <reaction evidence="17">
        <text>L-lysyl-[collagen] + L-methionyl-[collagen] + H2O2 = [collagen]-L-lysyl-N-S-L-methionyl-[collagen] + 2 H2O + H(+)</text>
        <dbReference type="Rhea" id="RHEA:66020"/>
        <dbReference type="Rhea" id="RHEA-COMP:12751"/>
        <dbReference type="Rhea" id="RHEA-COMP:16949"/>
        <dbReference type="Rhea" id="RHEA-COMP:16951"/>
        <dbReference type="ChEBI" id="CHEBI:15377"/>
        <dbReference type="ChEBI" id="CHEBI:15378"/>
        <dbReference type="ChEBI" id="CHEBI:16044"/>
        <dbReference type="ChEBI" id="CHEBI:16240"/>
        <dbReference type="ChEBI" id="CHEBI:29969"/>
        <dbReference type="ChEBI" id="CHEBI:166867"/>
    </reaction>
    <physiologicalReaction direction="left-to-right" evidence="17">
        <dbReference type="Rhea" id="RHEA:66021"/>
    </physiologicalReaction>
</comment>
<dbReference type="FunFam" id="1.10.640.10:FF:000001">
    <property type="entry name" value="Peroxidasin homolog"/>
    <property type="match status" value="1"/>
</dbReference>
<keyword evidence="8 22" id="KW-0349">Heme</keyword>
<dbReference type="GO" id="GO:0005615">
    <property type="term" value="C:extracellular space"/>
    <property type="evidence" value="ECO:0007669"/>
    <property type="project" value="TreeGrafter"/>
</dbReference>
<proteinExistence type="inferred from homology"/>
<evidence type="ECO:0000256" key="13">
    <source>
        <dbReference type="ARBA" id="ARBA00023004"/>
    </source>
</evidence>
<evidence type="ECO:0000256" key="1">
    <source>
        <dbReference type="ARBA" id="ARBA00001970"/>
    </source>
</evidence>
<keyword evidence="7" id="KW-0433">Leucine-rich repeat</keyword>
<dbReference type="AlphaFoldDB" id="A0A9P1IU30"/>
<dbReference type="InterPro" id="IPR037120">
    <property type="entry name" value="Haem_peroxidase_sf_animal"/>
</dbReference>
<dbReference type="PRINTS" id="PR00457">
    <property type="entry name" value="ANPEROXIDASE"/>
</dbReference>